<evidence type="ECO:0000313" key="2">
    <source>
        <dbReference type="EMBL" id="CAA7408458.1"/>
    </source>
</evidence>
<accession>A0A7I8LGM8</accession>
<proteinExistence type="predicted"/>
<dbReference type="Pfam" id="PF07727">
    <property type="entry name" value="RVT_2"/>
    <property type="match status" value="1"/>
</dbReference>
<organism evidence="2 3">
    <name type="scientific">Spirodela intermedia</name>
    <name type="common">Intermediate duckweed</name>
    <dbReference type="NCBI Taxonomy" id="51605"/>
    <lineage>
        <taxon>Eukaryota</taxon>
        <taxon>Viridiplantae</taxon>
        <taxon>Streptophyta</taxon>
        <taxon>Embryophyta</taxon>
        <taxon>Tracheophyta</taxon>
        <taxon>Spermatophyta</taxon>
        <taxon>Magnoliopsida</taxon>
        <taxon>Liliopsida</taxon>
        <taxon>Araceae</taxon>
        <taxon>Lemnoideae</taxon>
        <taxon>Spirodela</taxon>
    </lineage>
</organism>
<dbReference type="Proteomes" id="UP000663760">
    <property type="component" value="Chromosome 15"/>
</dbReference>
<evidence type="ECO:0000313" key="3">
    <source>
        <dbReference type="Proteomes" id="UP000663760"/>
    </source>
</evidence>
<protein>
    <recommendedName>
        <fullName evidence="1">Reverse transcriptase Ty1/copia-type domain-containing protein</fullName>
    </recommendedName>
</protein>
<gene>
    <name evidence="2" type="ORF">SI8410_15019136</name>
</gene>
<feature type="domain" description="Reverse transcriptase Ty1/copia-type" evidence="1">
    <location>
        <begin position="11"/>
        <end position="54"/>
    </location>
</feature>
<sequence>MIHLDPDGGYCVYVDDLIVTGSKDHHIKQFKGEMMKKFEMSDLGLLNSYLDIEVY</sequence>
<keyword evidence="3" id="KW-1185">Reference proteome</keyword>
<reference evidence="2" key="1">
    <citation type="submission" date="2020-02" db="EMBL/GenBank/DDBJ databases">
        <authorList>
            <person name="Scholz U."/>
            <person name="Mascher M."/>
            <person name="Fiebig A."/>
        </authorList>
    </citation>
    <scope>NUCLEOTIDE SEQUENCE</scope>
</reference>
<dbReference type="EMBL" id="LR746278">
    <property type="protein sequence ID" value="CAA7408458.1"/>
    <property type="molecule type" value="Genomic_DNA"/>
</dbReference>
<name>A0A7I8LGM8_SPIIN</name>
<dbReference type="OrthoDB" id="655282at2759"/>
<evidence type="ECO:0000259" key="1">
    <source>
        <dbReference type="Pfam" id="PF07727"/>
    </source>
</evidence>
<dbReference type="InterPro" id="IPR013103">
    <property type="entry name" value="RVT_2"/>
</dbReference>
<dbReference type="AlphaFoldDB" id="A0A7I8LGM8"/>